<evidence type="ECO:0000313" key="2">
    <source>
        <dbReference type="Proteomes" id="UP000548632"/>
    </source>
</evidence>
<dbReference type="EMBL" id="JABVCQ010000012">
    <property type="protein sequence ID" value="MBB1125979.1"/>
    <property type="molecule type" value="Genomic_DNA"/>
</dbReference>
<gene>
    <name evidence="1" type="ORF">HUK38_07010</name>
</gene>
<sequence>MMPISPPSGRLLLAPQPVDAAPNCQKLQFELQALGLLGTQLTRSACDDTQPIAFTCGEQFFHFIAFTGCAVQLPNTSTTAATVPPCHLQLAGPTTHPRFFSGFNTRPPRCPVCGKAAIDWQQQIINWLENDNKPLLRCAACDYYQPGWQWQWGHHAGFGRVILSVEAIFPGEVMPLPALFMQLKTLTGYQWHWFSVSN</sequence>
<comment type="caution">
    <text evidence="1">The sequence shown here is derived from an EMBL/GenBank/DDBJ whole genome shotgun (WGS) entry which is preliminary data.</text>
</comment>
<organism evidence="1 2">
    <name type="scientific">Thiospirillum jenense</name>
    <dbReference type="NCBI Taxonomy" id="1653858"/>
    <lineage>
        <taxon>Bacteria</taxon>
        <taxon>Pseudomonadati</taxon>
        <taxon>Pseudomonadota</taxon>
        <taxon>Gammaproteobacteria</taxon>
        <taxon>Chromatiales</taxon>
        <taxon>Chromatiaceae</taxon>
        <taxon>Thiospirillum</taxon>
    </lineage>
</organism>
<name>A0A839HGC8_9GAMM</name>
<dbReference type="AlphaFoldDB" id="A0A839HGC8"/>
<reference evidence="1 2" key="1">
    <citation type="journal article" date="2020" name="Arch. Microbiol.">
        <title>The genome sequence of the giant phototrophic gammaproteobacterium Thiospirillum jenense gives insight into its physiological properties and phylogenetic relationships.</title>
        <authorList>
            <person name="Imhoff J.F."/>
            <person name="Meyer T.E."/>
            <person name="Kyndt J.A."/>
        </authorList>
    </citation>
    <scope>NUCLEOTIDE SEQUENCE [LARGE SCALE GENOMIC DNA]</scope>
    <source>
        <strain evidence="1 2">DSM 216</strain>
    </source>
</reference>
<protein>
    <submittedName>
        <fullName evidence="1">Uncharacterized protein</fullName>
    </submittedName>
</protein>
<proteinExistence type="predicted"/>
<accession>A0A839HGC8</accession>
<keyword evidence="2" id="KW-1185">Reference proteome</keyword>
<dbReference type="Proteomes" id="UP000548632">
    <property type="component" value="Unassembled WGS sequence"/>
</dbReference>
<evidence type="ECO:0000313" key="1">
    <source>
        <dbReference type="EMBL" id="MBB1125979.1"/>
    </source>
</evidence>
<dbReference type="RefSeq" id="WP_182583609.1">
    <property type="nucleotide sequence ID" value="NZ_JABVCQ010000012.1"/>
</dbReference>